<keyword evidence="7" id="KW-0472">Membrane</keyword>
<dbReference type="PANTHER" id="PTHR13003">
    <property type="entry name" value="NUP107-RELATED"/>
    <property type="match status" value="1"/>
</dbReference>
<keyword evidence="4 7" id="KW-0811">Translocation</keyword>
<evidence type="ECO:0000256" key="1">
    <source>
        <dbReference type="ARBA" id="ARBA00022448"/>
    </source>
</evidence>
<dbReference type="EMBL" id="JAACJL010000002">
    <property type="protein sequence ID" value="KAF4622456.1"/>
    <property type="molecule type" value="Genomic_DNA"/>
</dbReference>
<evidence type="ECO:0000256" key="6">
    <source>
        <dbReference type="ARBA" id="ARBA00023242"/>
    </source>
</evidence>
<keyword evidence="1 7" id="KW-0813">Transport</keyword>
<dbReference type="Proteomes" id="UP000521872">
    <property type="component" value="Unassembled WGS sequence"/>
</dbReference>
<dbReference type="AlphaFoldDB" id="A0A8H4R465"/>
<sequence length="786" mass="87405">MSEGGLFASYAEVLSICQSNNELDSILDPEDGYAPRMRQICHDHIADLEDRPDSRSLREELEILRLEENAWGLLQAVMPARKTDPPASKTARELLLENPYTPTSTLAQAIMNASPLLTELIAVREWLQETAPPPTPPEANTGYWKFTKHTVMQSLRTGHAQRDGLVSEMDPDAVNKGDGASLAADDASYEKNLLQALYGYVRAGKLEDAVEICRLAHQPWRAASLRGSLFFTWKALSTDKKDQDSEETDGDFESFSGNPKRTLWKSTCTRAALNPLLSDQERLLYASIAPSVETSTILKSSCRTWEDHLWADISVLCEDKTGRELARLATASFWEGGVEGLDKPPAEQSESETVEQEETWEHDVSRVLESLQSVAVAEGPATDHSFHLAQLFIILNKIEDLLNGFAHRLSSGAVSSSSFEYETVCRFFAHLCLYLQMIDVQTPPDATQVILESYISVLEEAGQRNLIALYAGALGDNAVDRYAAFLVSLGLTADFDERRAALTRASEHGLDVNKVALKTAESSINKAFSMLPQLKSPLPSIINLQPPINEAETFLLRSIEWTTFSPDTHDAALIQATTMLRYFLGAGRIQAAQTLLSLLPPELASLTTPEEIATEYMHYNQFFVIWDTIAKVVNAQGQEAAVTQGPAATREAKATWLSQYRNLIDQAHEQIVRLLTVEWLIAEEEAEDDAEKQRQSELARIRQIYVPELIIRLHYILFGSRKLIPQNLKRALELANIVADARYKLYDDFVNDGGRTLSEYLGAVRQAVLAGLEGGGSDPFRVVTYP</sequence>
<proteinExistence type="inferred from homology"/>
<gene>
    <name evidence="9" type="ORF">D9613_009473</name>
</gene>
<dbReference type="Pfam" id="PF04121">
    <property type="entry name" value="Nup84_Nup100"/>
    <property type="match status" value="1"/>
</dbReference>
<reference evidence="9 10" key="1">
    <citation type="submission" date="2019-12" db="EMBL/GenBank/DDBJ databases">
        <authorList>
            <person name="Floudas D."/>
            <person name="Bentzer J."/>
            <person name="Ahren D."/>
            <person name="Johansson T."/>
            <person name="Persson P."/>
            <person name="Tunlid A."/>
        </authorList>
    </citation>
    <scope>NUCLEOTIDE SEQUENCE [LARGE SCALE GENOMIC DNA]</scope>
    <source>
        <strain evidence="9 10">CBS 102.39</strain>
    </source>
</reference>
<evidence type="ECO:0000256" key="3">
    <source>
        <dbReference type="ARBA" id="ARBA00022927"/>
    </source>
</evidence>
<organism evidence="9 10">
    <name type="scientific">Agrocybe pediades</name>
    <dbReference type="NCBI Taxonomy" id="84607"/>
    <lineage>
        <taxon>Eukaryota</taxon>
        <taxon>Fungi</taxon>
        <taxon>Dikarya</taxon>
        <taxon>Basidiomycota</taxon>
        <taxon>Agaricomycotina</taxon>
        <taxon>Agaricomycetes</taxon>
        <taxon>Agaricomycetidae</taxon>
        <taxon>Agaricales</taxon>
        <taxon>Agaricineae</taxon>
        <taxon>Strophariaceae</taxon>
        <taxon>Agrocybe</taxon>
    </lineage>
</organism>
<comment type="function">
    <text evidence="7">Functions as a component of the nuclear pore complex (NPC).</text>
</comment>
<dbReference type="GO" id="GO:0006606">
    <property type="term" value="P:protein import into nucleus"/>
    <property type="evidence" value="ECO:0007669"/>
    <property type="project" value="TreeGrafter"/>
</dbReference>
<evidence type="ECO:0000256" key="7">
    <source>
        <dbReference type="RuleBase" id="RU365072"/>
    </source>
</evidence>
<dbReference type="GO" id="GO:0006406">
    <property type="term" value="P:mRNA export from nucleus"/>
    <property type="evidence" value="ECO:0007669"/>
    <property type="project" value="TreeGrafter"/>
</dbReference>
<comment type="subunit">
    <text evidence="7">Part of the nuclear pore complex (NPC).</text>
</comment>
<dbReference type="InterPro" id="IPR007252">
    <property type="entry name" value="Nup84/Nup107"/>
</dbReference>
<evidence type="ECO:0000256" key="5">
    <source>
        <dbReference type="ARBA" id="ARBA00023132"/>
    </source>
</evidence>
<keyword evidence="6 7" id="KW-0539">Nucleus</keyword>
<evidence type="ECO:0000313" key="9">
    <source>
        <dbReference type="EMBL" id="KAF4622456.1"/>
    </source>
</evidence>
<feature type="compositionally biased region" description="Acidic residues" evidence="8">
    <location>
        <begin position="349"/>
        <end position="358"/>
    </location>
</feature>
<dbReference type="GO" id="GO:0017056">
    <property type="term" value="F:structural constituent of nuclear pore"/>
    <property type="evidence" value="ECO:0007669"/>
    <property type="project" value="UniProtKB-UniRule"/>
</dbReference>
<evidence type="ECO:0000256" key="8">
    <source>
        <dbReference type="SAM" id="MobiDB-lite"/>
    </source>
</evidence>
<feature type="region of interest" description="Disordered" evidence="8">
    <location>
        <begin position="339"/>
        <end position="359"/>
    </location>
</feature>
<dbReference type="Gene3D" id="1.10.3450.20">
    <property type="match status" value="1"/>
</dbReference>
<accession>A0A8H4R465</accession>
<dbReference type="PANTHER" id="PTHR13003:SF2">
    <property type="entry name" value="NUCLEAR PORE COMPLEX PROTEIN NUP107"/>
    <property type="match status" value="1"/>
</dbReference>
<dbReference type="Gene3D" id="1.20.190.50">
    <property type="match status" value="1"/>
</dbReference>
<comment type="subcellular location">
    <subcellularLocation>
        <location evidence="7">Nucleus</location>
        <location evidence="7">Nuclear pore complex</location>
    </subcellularLocation>
    <subcellularLocation>
        <location evidence="7">Nucleus membrane</location>
    </subcellularLocation>
</comment>
<dbReference type="GO" id="GO:0031080">
    <property type="term" value="C:nuclear pore outer ring"/>
    <property type="evidence" value="ECO:0007669"/>
    <property type="project" value="TreeGrafter"/>
</dbReference>
<evidence type="ECO:0000313" key="10">
    <source>
        <dbReference type="Proteomes" id="UP000521872"/>
    </source>
</evidence>
<evidence type="ECO:0000256" key="4">
    <source>
        <dbReference type="ARBA" id="ARBA00023010"/>
    </source>
</evidence>
<protein>
    <recommendedName>
        <fullName evidence="7">Nuclear pore complex protein</fullName>
    </recommendedName>
</protein>
<keyword evidence="3" id="KW-0653">Protein transport</keyword>
<keyword evidence="5 7" id="KW-0906">Nuclear pore complex</keyword>
<name>A0A8H4R465_9AGAR</name>
<keyword evidence="10" id="KW-1185">Reference proteome</keyword>
<comment type="caution">
    <text evidence="9">The sequence shown here is derived from an EMBL/GenBank/DDBJ whole genome shotgun (WGS) entry which is preliminary data.</text>
</comment>
<comment type="similarity">
    <text evidence="7">Belongs to the nucleoporin Nup84/Nup107 family.</text>
</comment>
<dbReference type="GO" id="GO:0000973">
    <property type="term" value="P:post-transcriptional tethering of RNA polymerase II gene DNA at nuclear periphery"/>
    <property type="evidence" value="ECO:0007669"/>
    <property type="project" value="TreeGrafter"/>
</dbReference>
<keyword evidence="2" id="KW-0509">mRNA transport</keyword>
<evidence type="ECO:0000256" key="2">
    <source>
        <dbReference type="ARBA" id="ARBA00022816"/>
    </source>
</evidence>
<dbReference type="GO" id="GO:0031965">
    <property type="term" value="C:nuclear membrane"/>
    <property type="evidence" value="ECO:0007669"/>
    <property type="project" value="UniProtKB-SubCell"/>
</dbReference>